<dbReference type="AlphaFoldDB" id="A0A4Y7PXV1"/>
<dbReference type="EMBL" id="ML170190">
    <property type="protein sequence ID" value="TDL20237.1"/>
    <property type="molecule type" value="Genomic_DNA"/>
</dbReference>
<evidence type="ECO:0000256" key="1">
    <source>
        <dbReference type="SAM" id="MobiDB-lite"/>
    </source>
</evidence>
<accession>A0A4Y7PXV1</accession>
<gene>
    <name evidence="2" type="ORF">BD410DRAFT_841572</name>
</gene>
<organism evidence="2 3">
    <name type="scientific">Rickenella mellea</name>
    <dbReference type="NCBI Taxonomy" id="50990"/>
    <lineage>
        <taxon>Eukaryota</taxon>
        <taxon>Fungi</taxon>
        <taxon>Dikarya</taxon>
        <taxon>Basidiomycota</taxon>
        <taxon>Agaricomycotina</taxon>
        <taxon>Agaricomycetes</taxon>
        <taxon>Hymenochaetales</taxon>
        <taxon>Rickenellaceae</taxon>
        <taxon>Rickenella</taxon>
    </lineage>
</organism>
<feature type="compositionally biased region" description="Polar residues" evidence="1">
    <location>
        <begin position="1160"/>
        <end position="1174"/>
    </location>
</feature>
<feature type="region of interest" description="Disordered" evidence="1">
    <location>
        <begin position="728"/>
        <end position="757"/>
    </location>
</feature>
<feature type="region of interest" description="Disordered" evidence="1">
    <location>
        <begin position="1128"/>
        <end position="1196"/>
    </location>
</feature>
<dbReference type="Proteomes" id="UP000294933">
    <property type="component" value="Unassembled WGS sequence"/>
</dbReference>
<evidence type="ECO:0000313" key="3">
    <source>
        <dbReference type="Proteomes" id="UP000294933"/>
    </source>
</evidence>
<feature type="compositionally biased region" description="Polar residues" evidence="1">
    <location>
        <begin position="945"/>
        <end position="963"/>
    </location>
</feature>
<feature type="region of interest" description="Disordered" evidence="1">
    <location>
        <begin position="354"/>
        <end position="379"/>
    </location>
</feature>
<feature type="compositionally biased region" description="Acidic residues" evidence="1">
    <location>
        <begin position="655"/>
        <end position="664"/>
    </location>
</feature>
<dbReference type="VEuPathDB" id="FungiDB:BD410DRAFT_841572"/>
<keyword evidence="3" id="KW-1185">Reference proteome</keyword>
<sequence length="1196" mass="127280">MLPFVAIYFSLSSTIGHVSSPFPPGPLTIWTNWFSLRISPPSHITASPVFPSLVAVTPNLVTAIATPPPPGPIITPSPSLSPTAAQSTPVSPQFDHDINPWALISPSTHQAQLLLPTELLEKLIQANEGTLGSTHRSPPPSSPTSSLSDPVLLLDGPPKPSPTESVPATRTQSQTSLTDVRRSIKLSFVTPRKFEAYPSSKQVKSAAPTRMSRFEYMQVKGCFVTDPRACPRTSILEDLLDGFVDPVMVFLVLVTAMVCAIGISAGSTLYSSGLIGIPPTIPHTLAIPTGCSASQQVLDASNSDQDYPSVPPRPLLTFYEVAVQTDDCPFQVTPSMPVVIERAADSSSAYDASHAGLDGALPATDEAQSENEGSEMEVELAAAPPAVLITPSNSGTGDLSMALAAVLNAARHLREYRDEPSLSPLYLSPQSTAPPSPVLSEAPSFSMPDWRDNQIFDPDFLRRYGLGPDGLRPSLSQRSSVEGLRGLLEDGDSPDILPSASTPLDALTILRSKFGTDDLTNFVFDFSVQCDVSEGEAEDRGASSSMGSEADSSGFEFVFLPPFKRCRREHEDGGTTSLTVVGLAGVEDDSLDNSEDDAELSMELTSVLDDVLDRPSTAGSESPSTCESEPLVMPNILIIVNSPPRTPPPSHSEDFDQTGFEDDIPMSSTPIKSRPSLDTFRDLSLASIRSQSENLLASPCLDRHRANVGSPSSSLSMSSLDLARHLPPLTASENSDSSRVGASSVVSGSGSVQSSLREAYHHRPLESASSDESTSHIPPTWSFDLEAYRHPPPVSTDDSFFVASCRSSLSSTSNAEPILPVSESISDSAGMVAVGDNVAVSEEESQEPECSFNLAENFPSDENLLDQTFSAELAGCDDSEFGPLYDFEPAALLLSSGALLDSTAERNPPPKAAESMVEAAEELSSCSLPLVKLPAPFALPPGSAEQDSSSNSVLCSPPEQETLQDPVPCAMQENAEAGPSTPKQDVALTEAPEVQTSEWEPKPRVFAKEATPGLKFDMSRLESLASSSSTPASKAYHQSFESLQKALSPLAAAPSPLRDRSTPATGRVNLSRTAKVQESGWTPRSDVFVRECTPDLTFDASSVASPGLASLTPTSMAHAQSFDFLQKASPTSRRGPAPSPLRECSNTSYPTPSRIPIRSSAVTHLSQRSSSPQQAKRGILRSTRDRYNPHNIPLAI</sequence>
<feature type="compositionally biased region" description="Low complexity" evidence="1">
    <location>
        <begin position="143"/>
        <end position="156"/>
    </location>
</feature>
<feature type="region of interest" description="Disordered" evidence="1">
    <location>
        <begin position="130"/>
        <end position="177"/>
    </location>
</feature>
<feature type="compositionally biased region" description="Polar residues" evidence="1">
    <location>
        <begin position="162"/>
        <end position="177"/>
    </location>
</feature>
<feature type="compositionally biased region" description="Low complexity" evidence="1">
    <location>
        <begin position="735"/>
        <end position="755"/>
    </location>
</feature>
<feature type="region of interest" description="Disordered" evidence="1">
    <location>
        <begin position="939"/>
        <end position="1006"/>
    </location>
</feature>
<reference evidence="2 3" key="1">
    <citation type="submission" date="2018-06" db="EMBL/GenBank/DDBJ databases">
        <title>A transcriptomic atlas of mushroom development highlights an independent origin of complex multicellularity.</title>
        <authorList>
            <consortium name="DOE Joint Genome Institute"/>
            <person name="Krizsan K."/>
            <person name="Almasi E."/>
            <person name="Merenyi Z."/>
            <person name="Sahu N."/>
            <person name="Viragh M."/>
            <person name="Koszo T."/>
            <person name="Mondo S."/>
            <person name="Kiss B."/>
            <person name="Balint B."/>
            <person name="Kues U."/>
            <person name="Barry K."/>
            <person name="Hegedus J.C."/>
            <person name="Henrissat B."/>
            <person name="Johnson J."/>
            <person name="Lipzen A."/>
            <person name="Ohm R."/>
            <person name="Nagy I."/>
            <person name="Pangilinan J."/>
            <person name="Yan J."/>
            <person name="Xiong Y."/>
            <person name="Grigoriev I.V."/>
            <person name="Hibbett D.S."/>
            <person name="Nagy L.G."/>
        </authorList>
    </citation>
    <scope>NUCLEOTIDE SEQUENCE [LARGE SCALE GENOMIC DNA]</scope>
    <source>
        <strain evidence="2 3">SZMC22713</strain>
    </source>
</reference>
<protein>
    <submittedName>
        <fullName evidence="2">Uncharacterized protein</fullName>
    </submittedName>
</protein>
<name>A0A4Y7PXV1_9AGAM</name>
<feature type="compositionally biased region" description="Acidic residues" evidence="1">
    <location>
        <begin position="367"/>
        <end position="378"/>
    </location>
</feature>
<feature type="region of interest" description="Disordered" evidence="1">
    <location>
        <begin position="639"/>
        <end position="676"/>
    </location>
</feature>
<feature type="region of interest" description="Disordered" evidence="1">
    <location>
        <begin position="424"/>
        <end position="444"/>
    </location>
</feature>
<evidence type="ECO:0000313" key="2">
    <source>
        <dbReference type="EMBL" id="TDL20237.1"/>
    </source>
</evidence>
<proteinExistence type="predicted"/>